<organism evidence="3 4">
    <name type="scientific">Nocardioides agri</name>
    <dbReference type="NCBI Taxonomy" id="2682843"/>
    <lineage>
        <taxon>Bacteria</taxon>
        <taxon>Bacillati</taxon>
        <taxon>Actinomycetota</taxon>
        <taxon>Actinomycetes</taxon>
        <taxon>Propionibacteriales</taxon>
        <taxon>Nocardioidaceae</taxon>
        <taxon>Nocardioides</taxon>
    </lineage>
</organism>
<feature type="region of interest" description="Disordered" evidence="1">
    <location>
        <begin position="1"/>
        <end position="68"/>
    </location>
</feature>
<reference evidence="3 4" key="1">
    <citation type="submission" date="2019-12" db="EMBL/GenBank/DDBJ databases">
        <authorList>
            <person name="Huq M.A."/>
        </authorList>
    </citation>
    <scope>NUCLEOTIDE SEQUENCE [LARGE SCALE GENOMIC DNA]</scope>
    <source>
        <strain evidence="3 4">MAH-18</strain>
    </source>
</reference>
<feature type="region of interest" description="Disordered" evidence="1">
    <location>
        <begin position="200"/>
        <end position="229"/>
    </location>
</feature>
<gene>
    <name evidence="3" type="ORF">GON03_12575</name>
</gene>
<dbReference type="AlphaFoldDB" id="A0A6L6XRK1"/>
<feature type="domain" description="M23ase beta-sheet core" evidence="2">
    <location>
        <begin position="122"/>
        <end position="217"/>
    </location>
</feature>
<dbReference type="PANTHER" id="PTHR21666">
    <property type="entry name" value="PEPTIDASE-RELATED"/>
    <property type="match status" value="1"/>
</dbReference>
<dbReference type="InterPro" id="IPR050570">
    <property type="entry name" value="Cell_wall_metabolism_enzyme"/>
</dbReference>
<evidence type="ECO:0000313" key="3">
    <source>
        <dbReference type="EMBL" id="MVQ50021.1"/>
    </source>
</evidence>
<dbReference type="Proteomes" id="UP000473525">
    <property type="component" value="Unassembled WGS sequence"/>
</dbReference>
<dbReference type="GO" id="GO:0004222">
    <property type="term" value="F:metalloendopeptidase activity"/>
    <property type="evidence" value="ECO:0007669"/>
    <property type="project" value="TreeGrafter"/>
</dbReference>
<dbReference type="InterPro" id="IPR016047">
    <property type="entry name" value="M23ase_b-sheet_dom"/>
</dbReference>
<dbReference type="SUPFAM" id="SSF51261">
    <property type="entry name" value="Duplicated hybrid motif"/>
    <property type="match status" value="1"/>
</dbReference>
<comment type="caution">
    <text evidence="3">The sequence shown here is derived from an EMBL/GenBank/DDBJ whole genome shotgun (WGS) entry which is preliminary data.</text>
</comment>
<evidence type="ECO:0000313" key="4">
    <source>
        <dbReference type="Proteomes" id="UP000473525"/>
    </source>
</evidence>
<proteinExistence type="predicted"/>
<keyword evidence="4" id="KW-1185">Reference proteome</keyword>
<dbReference type="Pfam" id="PF01551">
    <property type="entry name" value="Peptidase_M23"/>
    <property type="match status" value="1"/>
</dbReference>
<dbReference type="Gene3D" id="2.70.70.10">
    <property type="entry name" value="Glucose Permease (Domain IIA)"/>
    <property type="match status" value="1"/>
</dbReference>
<protein>
    <submittedName>
        <fullName evidence="3">Peptidoglycan DD-metalloendopeptidase family protein</fullName>
    </submittedName>
</protein>
<dbReference type="PANTHER" id="PTHR21666:SF270">
    <property type="entry name" value="MUREIN HYDROLASE ACTIVATOR ENVC"/>
    <property type="match status" value="1"/>
</dbReference>
<dbReference type="CDD" id="cd12797">
    <property type="entry name" value="M23_peptidase"/>
    <property type="match status" value="1"/>
</dbReference>
<evidence type="ECO:0000256" key="1">
    <source>
        <dbReference type="SAM" id="MobiDB-lite"/>
    </source>
</evidence>
<feature type="compositionally biased region" description="Low complexity" evidence="1">
    <location>
        <begin position="10"/>
        <end position="40"/>
    </location>
</feature>
<dbReference type="InterPro" id="IPR011055">
    <property type="entry name" value="Dup_hybrid_motif"/>
</dbReference>
<feature type="compositionally biased region" description="Low complexity" evidence="1">
    <location>
        <begin position="53"/>
        <end position="64"/>
    </location>
</feature>
<evidence type="ECO:0000259" key="2">
    <source>
        <dbReference type="Pfam" id="PF01551"/>
    </source>
</evidence>
<dbReference type="EMBL" id="WSEK01000004">
    <property type="protein sequence ID" value="MVQ50021.1"/>
    <property type="molecule type" value="Genomic_DNA"/>
</dbReference>
<name>A0A6L6XRK1_9ACTN</name>
<sequence length="229" mass="23569">MLLAGGYVTASAEPSVPAPRAARPVVARTPAPARVVAAAEPLRERPRPEPRVVTRPTPPVVGTQPVPPVQSRPLARAISRSATAVRRVAAVSGWTLTPWTAPVARYRLTARFGDHGQHWAGTHTGLDFAAPTGTPVVAVDAGVVVAAGWNGSYGQQVAVRHADGTETSYSHLSGIGVARGASVAAGQLLGRVGATGNVTGPHLHLEVRPGGGEPTDPEDALRRHGVPIS</sequence>
<accession>A0A6L6XRK1</accession>
<feature type="compositionally biased region" description="Basic and acidic residues" evidence="1">
    <location>
        <begin position="41"/>
        <end position="52"/>
    </location>
</feature>